<dbReference type="KEGG" id="ipc:IPA_00740"/>
<evidence type="ECO:0000313" key="2">
    <source>
        <dbReference type="Proteomes" id="UP001063698"/>
    </source>
</evidence>
<dbReference type="AlphaFoldDB" id="A0A977PL11"/>
<organism evidence="1 2">
    <name type="scientific">Ignicoccus pacificus DSM 13166</name>
    <dbReference type="NCBI Taxonomy" id="940294"/>
    <lineage>
        <taxon>Archaea</taxon>
        <taxon>Thermoproteota</taxon>
        <taxon>Thermoprotei</taxon>
        <taxon>Desulfurococcales</taxon>
        <taxon>Desulfurococcaceae</taxon>
        <taxon>Ignicoccus</taxon>
    </lineage>
</organism>
<sequence>MEEEEALRRAFLWEIIELKSLGNLYVIRARGCDPEKIKLFKDVLRKMGFKKLSKRVVVYCE</sequence>
<gene>
    <name evidence="1" type="ORF">IPA_00740</name>
</gene>
<keyword evidence="2" id="KW-1185">Reference proteome</keyword>
<accession>A0A977PL11</accession>
<name>A0A977PL11_9CREN</name>
<dbReference type="Proteomes" id="UP001063698">
    <property type="component" value="Chromosome"/>
</dbReference>
<protein>
    <submittedName>
        <fullName evidence="1">Uncharacterized protein</fullName>
    </submittedName>
</protein>
<evidence type="ECO:0000313" key="1">
    <source>
        <dbReference type="EMBL" id="UXD22004.1"/>
    </source>
</evidence>
<reference evidence="1" key="1">
    <citation type="submission" date="2013-11" db="EMBL/GenBank/DDBJ databases">
        <title>Comparative genomics of Ignicoccus.</title>
        <authorList>
            <person name="Podar M."/>
        </authorList>
    </citation>
    <scope>NUCLEOTIDE SEQUENCE</scope>
    <source>
        <strain evidence="1">DSM 13166</strain>
    </source>
</reference>
<dbReference type="EMBL" id="CP006868">
    <property type="protein sequence ID" value="UXD22004.1"/>
    <property type="molecule type" value="Genomic_DNA"/>
</dbReference>
<proteinExistence type="predicted"/>